<protein>
    <recommendedName>
        <fullName evidence="3">Aspartyl protease</fullName>
    </recommendedName>
</protein>
<proteinExistence type="predicted"/>
<dbReference type="EMBL" id="MFJB01000032">
    <property type="protein sequence ID" value="OGG00151.1"/>
    <property type="molecule type" value="Genomic_DNA"/>
</dbReference>
<dbReference type="SUPFAM" id="SSF50630">
    <property type="entry name" value="Acid proteases"/>
    <property type="match status" value="1"/>
</dbReference>
<dbReference type="NCBIfam" id="TIGR03698">
    <property type="entry name" value="clan_AA_DTGF"/>
    <property type="match status" value="1"/>
</dbReference>
<dbReference type="InterPro" id="IPR022274">
    <property type="entry name" value="Peptidase_asp_AF0612"/>
</dbReference>
<name>A0A1F5YIZ4_9BACT</name>
<sequence>MGLTFVSITISNPADPDKKTTVDCLIDSGAVYSVIPKRILNNLKIKPEETRQFTLANGEKMKRAVGIARFQMNGKKGGTPVVFGEKKDSDLLGATALEAMGMTFNPLTRELLPLLMIIG</sequence>
<evidence type="ECO:0000313" key="1">
    <source>
        <dbReference type="EMBL" id="OGG00151.1"/>
    </source>
</evidence>
<dbReference type="Pfam" id="PF13975">
    <property type="entry name" value="gag-asp_proteas"/>
    <property type="match status" value="1"/>
</dbReference>
<dbReference type="AlphaFoldDB" id="A0A1F5YIZ4"/>
<organism evidence="1 2">
    <name type="scientific">Candidatus Gottesmanbacteria bacterium RBG_16_38_7b</name>
    <dbReference type="NCBI Taxonomy" id="1798372"/>
    <lineage>
        <taxon>Bacteria</taxon>
        <taxon>Candidatus Gottesmaniibacteriota</taxon>
    </lineage>
</organism>
<comment type="caution">
    <text evidence="1">The sequence shown here is derived from an EMBL/GenBank/DDBJ whole genome shotgun (WGS) entry which is preliminary data.</text>
</comment>
<reference evidence="1 2" key="1">
    <citation type="journal article" date="2016" name="Nat. Commun.">
        <title>Thousands of microbial genomes shed light on interconnected biogeochemical processes in an aquifer system.</title>
        <authorList>
            <person name="Anantharaman K."/>
            <person name="Brown C.T."/>
            <person name="Hug L.A."/>
            <person name="Sharon I."/>
            <person name="Castelle C.J."/>
            <person name="Probst A.J."/>
            <person name="Thomas B.C."/>
            <person name="Singh A."/>
            <person name="Wilkins M.J."/>
            <person name="Karaoz U."/>
            <person name="Brodie E.L."/>
            <person name="Williams K.H."/>
            <person name="Hubbard S.S."/>
            <person name="Banfield J.F."/>
        </authorList>
    </citation>
    <scope>NUCLEOTIDE SEQUENCE [LARGE SCALE GENOMIC DNA]</scope>
</reference>
<dbReference type="Proteomes" id="UP000177396">
    <property type="component" value="Unassembled WGS sequence"/>
</dbReference>
<evidence type="ECO:0008006" key="3">
    <source>
        <dbReference type="Google" id="ProtNLM"/>
    </source>
</evidence>
<evidence type="ECO:0000313" key="2">
    <source>
        <dbReference type="Proteomes" id="UP000177396"/>
    </source>
</evidence>
<gene>
    <name evidence="1" type="ORF">A2153_03010</name>
</gene>
<accession>A0A1F5YIZ4</accession>
<dbReference type="InterPro" id="IPR021109">
    <property type="entry name" value="Peptidase_aspartic_dom_sf"/>
</dbReference>
<dbReference type="Gene3D" id="2.40.70.10">
    <property type="entry name" value="Acid Proteases"/>
    <property type="match status" value="1"/>
</dbReference>